<dbReference type="AlphaFoldDB" id="A0A9P1D5G9"/>
<feature type="compositionally biased region" description="Polar residues" evidence="1">
    <location>
        <begin position="752"/>
        <end position="767"/>
    </location>
</feature>
<evidence type="ECO:0000313" key="5">
    <source>
        <dbReference type="Proteomes" id="UP001152797"/>
    </source>
</evidence>
<organism evidence="3">
    <name type="scientific">Cladocopium goreaui</name>
    <dbReference type="NCBI Taxonomy" id="2562237"/>
    <lineage>
        <taxon>Eukaryota</taxon>
        <taxon>Sar</taxon>
        <taxon>Alveolata</taxon>
        <taxon>Dinophyceae</taxon>
        <taxon>Suessiales</taxon>
        <taxon>Symbiodiniaceae</taxon>
        <taxon>Cladocopium</taxon>
    </lineage>
</organism>
<evidence type="ECO:0000313" key="3">
    <source>
        <dbReference type="EMBL" id="CAI4003620.1"/>
    </source>
</evidence>
<comment type="caution">
    <text evidence="3">The sequence shown here is derived from an EMBL/GenBank/DDBJ whole genome shotgun (WGS) entry which is preliminary data.</text>
</comment>
<accession>A0A9P1D5G9</accession>
<dbReference type="InterPro" id="IPR002156">
    <property type="entry name" value="RNaseH_domain"/>
</dbReference>
<feature type="non-terminal residue" evidence="3">
    <location>
        <position position="827"/>
    </location>
</feature>
<dbReference type="EMBL" id="CAMXCT010003305">
    <property type="protein sequence ID" value="CAI4003620.1"/>
    <property type="molecule type" value="Genomic_DNA"/>
</dbReference>
<dbReference type="OrthoDB" id="407198at2759"/>
<dbReference type="Gene3D" id="3.30.420.10">
    <property type="entry name" value="Ribonuclease H-like superfamily/Ribonuclease H"/>
    <property type="match status" value="1"/>
</dbReference>
<proteinExistence type="predicted"/>
<dbReference type="InterPro" id="IPR012337">
    <property type="entry name" value="RNaseH-like_sf"/>
</dbReference>
<name>A0A9P1D5G9_9DINO</name>
<evidence type="ECO:0000256" key="1">
    <source>
        <dbReference type="SAM" id="MobiDB-lite"/>
    </source>
</evidence>
<keyword evidence="5" id="KW-1185">Reference proteome</keyword>
<dbReference type="Proteomes" id="UP001152797">
    <property type="component" value="Unassembled WGS sequence"/>
</dbReference>
<dbReference type="Pfam" id="PF00075">
    <property type="entry name" value="RNase_H"/>
    <property type="match status" value="1"/>
</dbReference>
<dbReference type="EMBL" id="CAMXCT030003305">
    <property type="protein sequence ID" value="CAL4790932.1"/>
    <property type="molecule type" value="Genomic_DNA"/>
</dbReference>
<protein>
    <submittedName>
        <fullName evidence="4">RNase H type-1 domain-containing protein</fullName>
    </submittedName>
</protein>
<dbReference type="EMBL" id="CAMXCT020003305">
    <property type="protein sequence ID" value="CAL1156995.1"/>
    <property type="molecule type" value="Genomic_DNA"/>
</dbReference>
<evidence type="ECO:0000313" key="4">
    <source>
        <dbReference type="EMBL" id="CAL4790932.1"/>
    </source>
</evidence>
<dbReference type="GO" id="GO:0004523">
    <property type="term" value="F:RNA-DNA hybrid ribonuclease activity"/>
    <property type="evidence" value="ECO:0007669"/>
    <property type="project" value="InterPro"/>
</dbReference>
<dbReference type="GO" id="GO:0003676">
    <property type="term" value="F:nucleic acid binding"/>
    <property type="evidence" value="ECO:0007669"/>
    <property type="project" value="InterPro"/>
</dbReference>
<dbReference type="SUPFAM" id="SSF53098">
    <property type="entry name" value="Ribonuclease H-like"/>
    <property type="match status" value="1"/>
</dbReference>
<feature type="domain" description="RNase H type-1" evidence="2">
    <location>
        <begin position="363"/>
        <end position="515"/>
    </location>
</feature>
<feature type="region of interest" description="Disordered" evidence="1">
    <location>
        <begin position="746"/>
        <end position="772"/>
    </location>
</feature>
<dbReference type="InterPro" id="IPR036397">
    <property type="entry name" value="RNaseH_sf"/>
</dbReference>
<evidence type="ECO:0000259" key="2">
    <source>
        <dbReference type="PROSITE" id="PS50879"/>
    </source>
</evidence>
<reference evidence="4 5" key="2">
    <citation type="submission" date="2024-05" db="EMBL/GenBank/DDBJ databases">
        <authorList>
            <person name="Chen Y."/>
            <person name="Shah S."/>
            <person name="Dougan E. K."/>
            <person name="Thang M."/>
            <person name="Chan C."/>
        </authorList>
    </citation>
    <scope>NUCLEOTIDE SEQUENCE [LARGE SCALE GENOMIC DNA]</scope>
</reference>
<reference evidence="3" key="1">
    <citation type="submission" date="2022-10" db="EMBL/GenBank/DDBJ databases">
        <authorList>
            <person name="Chen Y."/>
            <person name="Dougan E. K."/>
            <person name="Chan C."/>
            <person name="Rhodes N."/>
            <person name="Thang M."/>
        </authorList>
    </citation>
    <scope>NUCLEOTIDE SEQUENCE</scope>
</reference>
<gene>
    <name evidence="3" type="ORF">C1SCF055_LOCUS29474</name>
</gene>
<dbReference type="PROSITE" id="PS50879">
    <property type="entry name" value="RNASE_H_1"/>
    <property type="match status" value="1"/>
</dbReference>
<sequence length="827" mass="93415">MEPRERVYARHGNLFKLIIQRALQANVAVASSTNLRERMRSIDARVLSGHMIPGHTPLWLQALHRVFQDLAETERTEEGPVAYVATWYLHAVYAPRCEPGRTVRLRDDPLNWQRTLSEAWGDRYDSSRPADLFWVSPAPPTSLTDHVLGHILFVQHLPAHSAATLLTARVRDQEGQTLRRVAACIPQASSAEDIVAAFPIPGPLLRYPRRVGRGQTFFDPNIPTQVASGEGIVIDIIDATLTSPAETNAEGTNFLQTHARLTRQSTHSSPSAEQALEERRCLTVGQVAHTQRPSFQEAKQTVSLEETIPVFPKVQVDFRPVQQILEAIHNATNDFLQDWPTGLELPQVTCDALSELIATPDEAPLALHFYTDGSKITDGAVGAGIVLLTEHHQGLAYGGALCKVISPEGHAGAGENGAVVWALLWALQLSNHLWTHFGVADVHFYFHFDALNAGYLAGGYYRTKQFPHHRALMRSLAQILQSRHGLSRMHWRHVKAHSGNPRNELADTIAKFASQHPDQVPHSELWHAWLQDPVQLLAVQWVWYLEQMQAECPHAPQFRSGFLECSLTQIPQVQPEDPEVLYTLHSSVPPTPWCLDPHVAAVNLAQNVTAALRQITRIRQALISLQAEGDPDFAWWEPDPTTPLVRTCFEQFAECLQQWTHTPTEEAFHNDFFNLLFHFGIPEFQAARIFIAWIETDFQDLHSSIDLELYEVLERSHMSMLDDIHIWHLRTRKRFLQQCWDRLEQGEPKPNRAQQQRSTPHSRSHPISSRYVAMPGEEAERRHWVILQTPKVMRQMSTVPAFRQFRGSASTCTAAGSDLGLRGSRPK</sequence>